<dbReference type="Proteomes" id="UP000694407">
    <property type="component" value="Unplaced"/>
</dbReference>
<reference evidence="2" key="2">
    <citation type="submission" date="2025-09" db="UniProtKB">
        <authorList>
            <consortium name="Ensembl"/>
        </authorList>
    </citation>
    <scope>IDENTIFICATION</scope>
</reference>
<proteinExistence type="predicted"/>
<sequence length="190" mass="20429">MNSDLTLRPQPARPQQPLDPRQRGWAWAPAATAPAERTPEERVSPTRYGSPGLTCRGERGSWTAATGPRAGAEAAGARPRGPECPRWRRAGREAGGLPQAGAARRRGREDLALPLAPGRRRRRRHFAFDSVSPRPHSAAIYRMCAFPGVACAGAEDWGLLAARPRGSERAACGLPARAGGPHPNIMKIQI</sequence>
<feature type="compositionally biased region" description="Low complexity" evidence="1">
    <location>
        <begin position="8"/>
        <end position="36"/>
    </location>
</feature>
<keyword evidence="3" id="KW-1185">Reference proteome</keyword>
<protein>
    <submittedName>
        <fullName evidence="2">Uncharacterized protein</fullName>
    </submittedName>
</protein>
<accession>A0A8C5YS14</accession>
<evidence type="ECO:0000313" key="3">
    <source>
        <dbReference type="Proteomes" id="UP000694407"/>
    </source>
</evidence>
<name>A0A8C5YS14_MARMA</name>
<dbReference type="GeneTree" id="ENSGT00900000143690"/>
<evidence type="ECO:0000313" key="2">
    <source>
        <dbReference type="Ensembl" id="ENSMMMP00000003069.1"/>
    </source>
</evidence>
<feature type="region of interest" description="Disordered" evidence="1">
    <location>
        <begin position="1"/>
        <end position="110"/>
    </location>
</feature>
<feature type="compositionally biased region" description="Low complexity" evidence="1">
    <location>
        <begin position="63"/>
        <end position="79"/>
    </location>
</feature>
<evidence type="ECO:0000256" key="1">
    <source>
        <dbReference type="SAM" id="MobiDB-lite"/>
    </source>
</evidence>
<feature type="compositionally biased region" description="Basic and acidic residues" evidence="1">
    <location>
        <begin position="80"/>
        <end position="92"/>
    </location>
</feature>
<dbReference type="Ensembl" id="ENSMMMT00000003458.1">
    <property type="protein sequence ID" value="ENSMMMP00000003069.1"/>
    <property type="gene ID" value="ENSMMMG00000002801.1"/>
</dbReference>
<dbReference type="AlphaFoldDB" id="A0A8C5YS14"/>
<organism evidence="2 3">
    <name type="scientific">Marmota marmota marmota</name>
    <name type="common">Alpine marmot</name>
    <dbReference type="NCBI Taxonomy" id="9994"/>
    <lineage>
        <taxon>Eukaryota</taxon>
        <taxon>Metazoa</taxon>
        <taxon>Chordata</taxon>
        <taxon>Craniata</taxon>
        <taxon>Vertebrata</taxon>
        <taxon>Euteleostomi</taxon>
        <taxon>Mammalia</taxon>
        <taxon>Eutheria</taxon>
        <taxon>Euarchontoglires</taxon>
        <taxon>Glires</taxon>
        <taxon>Rodentia</taxon>
        <taxon>Sciuromorpha</taxon>
        <taxon>Sciuridae</taxon>
        <taxon>Xerinae</taxon>
        <taxon>Marmotini</taxon>
        <taxon>Marmota</taxon>
    </lineage>
</organism>
<reference evidence="2" key="1">
    <citation type="submission" date="2025-08" db="UniProtKB">
        <authorList>
            <consortium name="Ensembl"/>
        </authorList>
    </citation>
    <scope>IDENTIFICATION</scope>
</reference>